<evidence type="ECO:0000313" key="3">
    <source>
        <dbReference type="Proteomes" id="UP000231926"/>
    </source>
</evidence>
<evidence type="ECO:0000313" key="2">
    <source>
        <dbReference type="EMBL" id="PJZ47612.1"/>
    </source>
</evidence>
<feature type="domain" description="TNase-like" evidence="1">
    <location>
        <begin position="220"/>
        <end position="319"/>
    </location>
</feature>
<dbReference type="Gene3D" id="2.40.50.90">
    <property type="match status" value="1"/>
</dbReference>
<dbReference type="RefSeq" id="WP_100711784.1">
    <property type="nucleotide sequence ID" value="NZ_NPDR01000014.1"/>
</dbReference>
<dbReference type="PANTHER" id="PTHR30547">
    <property type="entry name" value="UNCHARACTERIZED PROTEIN YHCG-RELATED"/>
    <property type="match status" value="1"/>
</dbReference>
<dbReference type="InterPro" id="IPR035437">
    <property type="entry name" value="SNase_OB-fold_sf"/>
</dbReference>
<dbReference type="InterPro" id="IPR016071">
    <property type="entry name" value="Staphylococal_nuclease_OB-fold"/>
</dbReference>
<organism evidence="2 3">
    <name type="scientific">Leptospira saintgironsiae</name>
    <dbReference type="NCBI Taxonomy" id="2023183"/>
    <lineage>
        <taxon>Bacteria</taxon>
        <taxon>Pseudomonadati</taxon>
        <taxon>Spirochaetota</taxon>
        <taxon>Spirochaetia</taxon>
        <taxon>Leptospirales</taxon>
        <taxon>Leptospiraceae</taxon>
        <taxon>Leptospira</taxon>
    </lineage>
</organism>
<keyword evidence="3" id="KW-1185">Reference proteome</keyword>
<reference evidence="2 3" key="1">
    <citation type="submission" date="2017-07" db="EMBL/GenBank/DDBJ databases">
        <title>Leptospira spp. isolated from tropical soils.</title>
        <authorList>
            <person name="Thibeaux R."/>
            <person name="Iraola G."/>
            <person name="Ferres I."/>
            <person name="Bierque E."/>
            <person name="Girault D."/>
            <person name="Soupe-Gilbert M.-E."/>
            <person name="Picardeau M."/>
            <person name="Goarant C."/>
        </authorList>
    </citation>
    <scope>NUCLEOTIDE SEQUENCE [LARGE SCALE GENOMIC DNA]</scope>
    <source>
        <strain evidence="2 3">FH4-C-A2</strain>
    </source>
</reference>
<sequence>MDKKDLTKLSQKIIELYERLGNDTTLGKNAYVIQANRELGKLLNQVEKGLSTTERKKGSWIKILSTELKKKLKRGFSERMLFYAKKFYEVYGESKVNPNLSWSYYRILSGIEDTKLRKTLEAETIQNNWTLEDLVIRLRESGELYLGKTPRWDRPTGKLNHYKIVKTASGKLRLDLGFYCYLGLEGESKFKEGHLVEVTKKNNKTVFTKIDSKNASLYIYSGQVERVVDGDTVIVQLNLGFDLTSRQRIRLHKVWAAELGTKEGETAFHALEKKLKAGRAVIVKSKGKDIYGRYVGDVLYSPNKNDDIATILKKGIFLNQELGGSSENPIVEEGENRV</sequence>
<dbReference type="OrthoDB" id="320739at2"/>
<name>A0A2M9Y7Z2_9LEPT</name>
<dbReference type="SUPFAM" id="SSF50199">
    <property type="entry name" value="Staphylococcal nuclease"/>
    <property type="match status" value="1"/>
</dbReference>
<dbReference type="InterPro" id="IPR053148">
    <property type="entry name" value="PD-DEXK-like_domain"/>
</dbReference>
<dbReference type="PANTHER" id="PTHR30547:SF5">
    <property type="entry name" value="NUCLEASE YHCG-RELATED"/>
    <property type="match status" value="1"/>
</dbReference>
<proteinExistence type="predicted"/>
<comment type="caution">
    <text evidence="2">The sequence shown here is derived from an EMBL/GenBank/DDBJ whole genome shotgun (WGS) entry which is preliminary data.</text>
</comment>
<dbReference type="AlphaFoldDB" id="A0A2M9Y7Z2"/>
<dbReference type="Pfam" id="PF17761">
    <property type="entry name" value="DUF1016_N"/>
    <property type="match status" value="1"/>
</dbReference>
<dbReference type="Proteomes" id="UP000231926">
    <property type="component" value="Unassembled WGS sequence"/>
</dbReference>
<gene>
    <name evidence="2" type="ORF">CH362_18395</name>
</gene>
<dbReference type="SMART" id="SM00318">
    <property type="entry name" value="SNc"/>
    <property type="match status" value="1"/>
</dbReference>
<protein>
    <recommendedName>
        <fullName evidence="1">TNase-like domain-containing protein</fullName>
    </recommendedName>
</protein>
<accession>A0A2M9Y7Z2</accession>
<dbReference type="EMBL" id="NPDR01000014">
    <property type="protein sequence ID" value="PJZ47612.1"/>
    <property type="molecule type" value="Genomic_DNA"/>
</dbReference>
<evidence type="ECO:0000259" key="1">
    <source>
        <dbReference type="SMART" id="SM00318"/>
    </source>
</evidence>
<dbReference type="InterPro" id="IPR041527">
    <property type="entry name" value="YhcG_N"/>
</dbReference>